<dbReference type="GO" id="GO:0004325">
    <property type="term" value="F:ferrochelatase activity"/>
    <property type="evidence" value="ECO:0007669"/>
    <property type="project" value="UniProtKB-UniRule"/>
</dbReference>
<keyword evidence="7 8" id="KW-0963">Cytoplasm</keyword>
<evidence type="ECO:0000256" key="5">
    <source>
        <dbReference type="ARBA" id="ARBA00023244"/>
    </source>
</evidence>
<keyword evidence="4 7" id="KW-0456">Lyase</keyword>
<dbReference type="EC" id="4.98.1.1" evidence="7 8"/>
<dbReference type="InterPro" id="IPR019772">
    <property type="entry name" value="Ferrochelatase_AS"/>
</dbReference>
<dbReference type="Gene3D" id="3.40.50.1400">
    <property type="match status" value="2"/>
</dbReference>
<dbReference type="InterPro" id="IPR033659">
    <property type="entry name" value="Ferrochelatase_N"/>
</dbReference>
<dbReference type="HAMAP" id="MF_00323">
    <property type="entry name" value="Ferrochelatase"/>
    <property type="match status" value="1"/>
</dbReference>
<dbReference type="PANTHER" id="PTHR11108">
    <property type="entry name" value="FERROCHELATASE"/>
    <property type="match status" value="1"/>
</dbReference>
<feature type="binding site" evidence="7">
    <location>
        <position position="286"/>
    </location>
    <ligand>
        <name>Fe(2+)</name>
        <dbReference type="ChEBI" id="CHEBI:29033"/>
    </ligand>
</feature>
<evidence type="ECO:0000256" key="3">
    <source>
        <dbReference type="ARBA" id="ARBA00023133"/>
    </source>
</evidence>
<evidence type="ECO:0000256" key="4">
    <source>
        <dbReference type="ARBA" id="ARBA00023239"/>
    </source>
</evidence>
<keyword evidence="7" id="KW-0479">Metal-binding</keyword>
<dbReference type="InterPro" id="IPR001015">
    <property type="entry name" value="Ferrochelatase"/>
</dbReference>
<dbReference type="AlphaFoldDB" id="A0AAT9GAQ5"/>
<protein>
    <recommendedName>
        <fullName evidence="7 8">Ferrochelatase</fullName>
        <ecNumber evidence="7 8">4.98.1.1</ecNumber>
    </recommendedName>
    <alternativeName>
        <fullName evidence="7">Heme synthase</fullName>
    </alternativeName>
    <alternativeName>
        <fullName evidence="7">Protoheme ferro-lyase</fullName>
    </alternativeName>
</protein>
<feature type="binding site" evidence="7">
    <location>
        <position position="206"/>
    </location>
    <ligand>
        <name>Fe(2+)</name>
        <dbReference type="ChEBI" id="CHEBI:29033"/>
    </ligand>
</feature>
<evidence type="ECO:0000256" key="2">
    <source>
        <dbReference type="ARBA" id="ARBA00023004"/>
    </source>
</evidence>
<dbReference type="CDD" id="cd03411">
    <property type="entry name" value="Ferrochelatase_N"/>
    <property type="match status" value="1"/>
</dbReference>
<gene>
    <name evidence="7 9" type="primary">hemH</name>
    <name evidence="9" type="ORF">DMENIID0002_15400</name>
</gene>
<dbReference type="SUPFAM" id="SSF53800">
    <property type="entry name" value="Chelatase"/>
    <property type="match status" value="1"/>
</dbReference>
<evidence type="ECO:0000313" key="9">
    <source>
        <dbReference type="EMBL" id="BFD46894.1"/>
    </source>
</evidence>
<keyword evidence="5 7" id="KW-0627">Porphyrin biosynthesis</keyword>
<proteinExistence type="inferred from homology"/>
<dbReference type="InterPro" id="IPR033644">
    <property type="entry name" value="Ferrochelatase_C"/>
</dbReference>
<comment type="catalytic activity">
    <reaction evidence="6">
        <text>Fe-coproporphyrin III + 2 H(+) = coproporphyrin III + Fe(2+)</text>
        <dbReference type="Rhea" id="RHEA:49572"/>
        <dbReference type="ChEBI" id="CHEBI:15378"/>
        <dbReference type="ChEBI" id="CHEBI:29033"/>
        <dbReference type="ChEBI" id="CHEBI:68438"/>
        <dbReference type="ChEBI" id="CHEBI:131725"/>
        <dbReference type="EC" id="4.99.1.9"/>
    </reaction>
    <physiologicalReaction direction="right-to-left" evidence="6">
        <dbReference type="Rhea" id="RHEA:49574"/>
    </physiologicalReaction>
</comment>
<dbReference type="PROSITE" id="PS00534">
    <property type="entry name" value="FERROCHELATASE"/>
    <property type="match status" value="1"/>
</dbReference>
<dbReference type="NCBIfam" id="TIGR00109">
    <property type="entry name" value="hemH"/>
    <property type="match status" value="1"/>
</dbReference>
<evidence type="ECO:0000256" key="8">
    <source>
        <dbReference type="RuleBase" id="RU000607"/>
    </source>
</evidence>
<evidence type="ECO:0000256" key="1">
    <source>
        <dbReference type="ARBA" id="ARBA00007718"/>
    </source>
</evidence>
<name>A0AAT9GAQ5_9RICK</name>
<evidence type="ECO:0000256" key="7">
    <source>
        <dbReference type="HAMAP-Rule" id="MF_00323"/>
    </source>
</evidence>
<dbReference type="GO" id="GO:0005737">
    <property type="term" value="C:cytoplasm"/>
    <property type="evidence" value="ECO:0007669"/>
    <property type="project" value="UniProtKB-SubCell"/>
</dbReference>
<dbReference type="GO" id="GO:0006783">
    <property type="term" value="P:heme biosynthetic process"/>
    <property type="evidence" value="ECO:0007669"/>
    <property type="project" value="UniProtKB-UniRule"/>
</dbReference>
<dbReference type="Pfam" id="PF00762">
    <property type="entry name" value="Ferrochelatase"/>
    <property type="match status" value="1"/>
</dbReference>
<accession>A0AAT9GAQ5</accession>
<keyword evidence="2 7" id="KW-0408">Iron</keyword>
<dbReference type="GO" id="GO:0046872">
    <property type="term" value="F:metal ion binding"/>
    <property type="evidence" value="ECO:0007669"/>
    <property type="project" value="UniProtKB-KW"/>
</dbReference>
<comment type="similarity">
    <text evidence="1 7 8">Belongs to the ferrochelatase family.</text>
</comment>
<keyword evidence="3 7" id="KW-0350">Heme biosynthesis</keyword>
<organism evidence="9">
    <name type="scientific">Candidatus Tisiphia endosymbiont of Sergentomyia squamirostris</name>
    <dbReference type="NCBI Taxonomy" id="3113639"/>
    <lineage>
        <taxon>Bacteria</taxon>
        <taxon>Pseudomonadati</taxon>
        <taxon>Pseudomonadota</taxon>
        <taxon>Alphaproteobacteria</taxon>
        <taxon>Rickettsiales</taxon>
        <taxon>Rickettsiaceae</taxon>
        <taxon>Rickettsieae</taxon>
        <taxon>Candidatus Tisiphia</taxon>
    </lineage>
</organism>
<evidence type="ECO:0000256" key="6">
    <source>
        <dbReference type="ARBA" id="ARBA00024536"/>
    </source>
</evidence>
<comment type="function">
    <text evidence="7 8">Catalyzes the ferrous insertion into protoporphyrin IX.</text>
</comment>
<comment type="catalytic activity">
    <reaction evidence="7 8">
        <text>heme b + 2 H(+) = protoporphyrin IX + Fe(2+)</text>
        <dbReference type="Rhea" id="RHEA:22584"/>
        <dbReference type="ChEBI" id="CHEBI:15378"/>
        <dbReference type="ChEBI" id="CHEBI:29033"/>
        <dbReference type="ChEBI" id="CHEBI:57306"/>
        <dbReference type="ChEBI" id="CHEBI:60344"/>
        <dbReference type="EC" id="4.98.1.1"/>
    </reaction>
</comment>
<dbReference type="CDD" id="cd00419">
    <property type="entry name" value="Ferrochelatase_C"/>
    <property type="match status" value="1"/>
</dbReference>
<comment type="pathway">
    <text evidence="7 8">Porphyrin-containing compound metabolism; protoheme biosynthesis; protoheme from protoporphyrin-IX: step 1/1.</text>
</comment>
<sequence>MLENLNTKISQKKIAIVLFNLGGPNSLNSVKRFLFNLFYDKAIINLPNPLRFILAKIISITRNKKSQKIYSLVGNNSPILQETESQKDAITEKLKQTLNEDFKIFIAMRYSYPDSEEAVRKINEYNPSEIILLPLYPHFSSTTTGSSIKYFMSSLYKNKSEYSRHIKTICCYPIDDEFIEAHLSLIKQSFKKLKNKKNFRILFSAHGLPVKIIKAGDPYQWQIEKTVESLVSKLSIDNLDYKITYQSRVGPVEWLKPNTEDEIEIAGKEDKSLIIVPIAFVSEHVETLVELDIEYRKIAGKYKIEYIRTPALGTNKLFINSITKMVSNLVNYSFDTKNLICSSINKRMCPYNFTMCPCNLKN</sequence>
<dbReference type="PANTHER" id="PTHR11108:SF1">
    <property type="entry name" value="FERROCHELATASE, MITOCHONDRIAL"/>
    <property type="match status" value="1"/>
</dbReference>
<reference evidence="9" key="1">
    <citation type="submission" date="2024-01" db="EMBL/GenBank/DDBJ databases">
        <title>Sequencing the genomes of a sandfly, Sergentomyia squamirostris, and its two endosymbionts.</title>
        <authorList>
            <person name="Itokawa K."/>
            <person name="Sanjoba C."/>
        </authorList>
    </citation>
    <scope>NUCLEOTIDE SEQUENCE</scope>
    <source>
        <strain evidence="9">RiSSQ</strain>
    </source>
</reference>
<dbReference type="EMBL" id="AP029170">
    <property type="protein sequence ID" value="BFD46894.1"/>
    <property type="molecule type" value="Genomic_DNA"/>
</dbReference>
<comment type="subcellular location">
    <subcellularLocation>
        <location evidence="7 8">Cytoplasm</location>
    </subcellularLocation>
</comment>